<keyword evidence="7" id="KW-0325">Glycoprotein</keyword>
<evidence type="ECO:0000256" key="4">
    <source>
        <dbReference type="ARBA" id="ARBA00022622"/>
    </source>
</evidence>
<keyword evidence="4" id="KW-0336">GPI-anchor</keyword>
<dbReference type="InterPro" id="IPR025932">
    <property type="entry name" value="Trypano_VSG_B_N_dom"/>
</dbReference>
<dbReference type="InterPro" id="IPR019609">
    <property type="entry name" value="Variant_surf_glycoprt_trypan_C"/>
</dbReference>
<feature type="chain" id="PRO_5004057931" evidence="9">
    <location>
        <begin position="29"/>
        <end position="524"/>
    </location>
</feature>
<protein>
    <submittedName>
        <fullName evidence="12">Variant surface glycoprotein 363</fullName>
    </submittedName>
</protein>
<evidence type="ECO:0000313" key="12">
    <source>
        <dbReference type="EMBL" id="AGH60939.1"/>
    </source>
</evidence>
<dbReference type="Pfam" id="PF13206">
    <property type="entry name" value="VSG_B"/>
    <property type="match status" value="1"/>
</dbReference>
<keyword evidence="6" id="KW-0472">Membrane</keyword>
<organism evidence="12">
    <name type="scientific">Trypanosoma brucei</name>
    <dbReference type="NCBI Taxonomy" id="5691"/>
    <lineage>
        <taxon>Eukaryota</taxon>
        <taxon>Discoba</taxon>
        <taxon>Euglenozoa</taxon>
        <taxon>Kinetoplastea</taxon>
        <taxon>Metakinetoplastina</taxon>
        <taxon>Trypanosomatida</taxon>
        <taxon>Trypanosomatidae</taxon>
        <taxon>Trypanosoma</taxon>
    </lineage>
</organism>
<dbReference type="Pfam" id="PF10659">
    <property type="entry name" value="Trypan_glycop_C"/>
    <property type="match status" value="1"/>
</dbReference>
<evidence type="ECO:0000256" key="9">
    <source>
        <dbReference type="SAM" id="SignalP"/>
    </source>
</evidence>
<feature type="domain" description="Trypanosome variant surface glycoprotein B-type N-terminal" evidence="11">
    <location>
        <begin position="23"/>
        <end position="378"/>
    </location>
</feature>
<reference evidence="12" key="1">
    <citation type="submission" date="2013-02" db="EMBL/GenBank/DDBJ databases">
        <authorList>
            <person name="Cross G.A.M."/>
            <person name="Kim H.-S."/>
            <person name="Wickstead B."/>
        </authorList>
    </citation>
    <scope>NUCLEOTIDE SEQUENCE</scope>
    <source>
        <strain evidence="12">Lister 427</strain>
    </source>
</reference>
<proteinExistence type="predicted"/>
<keyword evidence="8" id="KW-0449">Lipoprotein</keyword>
<evidence type="ECO:0000256" key="7">
    <source>
        <dbReference type="ARBA" id="ARBA00023180"/>
    </source>
</evidence>
<evidence type="ECO:0000259" key="10">
    <source>
        <dbReference type="Pfam" id="PF10659"/>
    </source>
</evidence>
<dbReference type="AlphaFoldDB" id="M4SXY2"/>
<accession>M4SXY2</accession>
<feature type="signal peptide" evidence="9">
    <location>
        <begin position="1"/>
        <end position="28"/>
    </location>
</feature>
<comment type="function">
    <text evidence="1">VSG forms a coat on the surface of the parasite. The trypanosome evades the immune response of the host by expressing a series of antigenically distinct VSGs from an estimated 1000 VSG genes.</text>
</comment>
<comment type="subcellular location">
    <subcellularLocation>
        <location evidence="2">Cell membrane</location>
        <topology evidence="2">Lipid-anchor</topology>
        <topology evidence="2">GPI-anchor</topology>
    </subcellularLocation>
</comment>
<evidence type="ECO:0000256" key="1">
    <source>
        <dbReference type="ARBA" id="ARBA00002523"/>
    </source>
</evidence>
<reference evidence="12" key="2">
    <citation type="journal article" date="2014" name="Mol. Biochem. Parasitol.">
        <title>Capturing the variant surface glycoprotein repertoire (the VSGnome) of Trypanosoma brucei Lister 427.</title>
        <authorList>
            <person name="Cross G.A."/>
            <person name="Kim H.S."/>
            <person name="Wickstead B."/>
        </authorList>
    </citation>
    <scope>NUCLEOTIDE SEQUENCE</scope>
    <source>
        <strain evidence="12">Lister 427</strain>
    </source>
</reference>
<keyword evidence="3" id="KW-1003">Cell membrane</keyword>
<feature type="domain" description="Trypanosome variant surface glycoprotein C-terminal" evidence="10">
    <location>
        <begin position="413"/>
        <end position="523"/>
    </location>
</feature>
<name>M4SXY2_9TRYP</name>
<evidence type="ECO:0000256" key="2">
    <source>
        <dbReference type="ARBA" id="ARBA00004609"/>
    </source>
</evidence>
<dbReference type="VEuPathDB" id="TriTrypDB:Tb927.5.5390"/>
<dbReference type="EMBL" id="KC613508">
    <property type="protein sequence ID" value="AGH60939.1"/>
    <property type="molecule type" value="Genomic_DNA"/>
</dbReference>
<evidence type="ECO:0000259" key="11">
    <source>
        <dbReference type="Pfam" id="PF13206"/>
    </source>
</evidence>
<dbReference type="VEuPathDB" id="TriTrypDB:Tb427_000442100"/>
<keyword evidence="5 9" id="KW-0732">Signal</keyword>
<evidence type="ECO:0000256" key="3">
    <source>
        <dbReference type="ARBA" id="ARBA00022475"/>
    </source>
</evidence>
<dbReference type="VEuPathDB" id="TriTrypDB:Tb1125.Tb10.v4.0178"/>
<evidence type="ECO:0000256" key="8">
    <source>
        <dbReference type="ARBA" id="ARBA00023288"/>
    </source>
</evidence>
<evidence type="ECO:0000256" key="6">
    <source>
        <dbReference type="ARBA" id="ARBA00023136"/>
    </source>
</evidence>
<dbReference type="GO" id="GO:0098552">
    <property type="term" value="C:side of membrane"/>
    <property type="evidence" value="ECO:0007669"/>
    <property type="project" value="UniProtKB-KW"/>
</dbReference>
<dbReference type="GO" id="GO:0005886">
    <property type="term" value="C:plasma membrane"/>
    <property type="evidence" value="ECO:0007669"/>
    <property type="project" value="UniProtKB-SubCell"/>
</dbReference>
<sequence length="524" mass="55117">MLGTHKAAPAALAFQVFLLTADVLPVAANVPTLGNKAEGAALCALAAAATAPFTLPELNAAGNDDFAKLHALNLSLPGPLDTKTFKHKTPHDDWQEHPPDAKASDTAWKANYPRWLKGAQYIENNRANDNDQVKAAIQGLTQAQRTVAQSQLQPILAAANLAEAELQQAQQTLRTAKAKTLTSKLAKAAFGKEGGEPQTPQDTDFFSEAISSTRDTTCDNAAGKNAKVKTIAAAVICLCSGAGTGSEKHACFKAPSLNADWSRTGDSTRTIWALLKPFCGGRSGKTLTADSLQTALEQVLNLIYAGSGAAFLGALETGATCTGANTAGMCIKFTGATTRSAEQITTSPWVAAISDAIQTLQAVEKAARQQAQATTTLRSLLESALATTAEAKQTKIENSITTDHQSTTKEKDCSTHKTNTTCTENKCKWEGTTEKDGKCTVDGSKVTTQTTATAGKGDGTAGTAASTGCASHFTDQKECEKMNEGKEKHVCAWEKGGEGDKDKDELRCRNGSFLVNNQFALLVS</sequence>
<evidence type="ECO:0000256" key="5">
    <source>
        <dbReference type="ARBA" id="ARBA00022729"/>
    </source>
</evidence>